<gene>
    <name evidence="6" type="ORF">RM479_25055</name>
</gene>
<evidence type="ECO:0000256" key="1">
    <source>
        <dbReference type="ARBA" id="ARBA00023015"/>
    </source>
</evidence>
<dbReference type="PANTHER" id="PTHR33164:SF103">
    <property type="entry name" value="REGULATORY PROTEIN MARR"/>
    <property type="match status" value="1"/>
</dbReference>
<dbReference type="PROSITE" id="PS01117">
    <property type="entry name" value="HTH_MARR_1"/>
    <property type="match status" value="1"/>
</dbReference>
<dbReference type="PROSITE" id="PS50995">
    <property type="entry name" value="HTH_MARR_2"/>
    <property type="match status" value="1"/>
</dbReference>
<dbReference type="InterPro" id="IPR039422">
    <property type="entry name" value="MarR/SlyA-like"/>
</dbReference>
<evidence type="ECO:0000313" key="7">
    <source>
        <dbReference type="Proteomes" id="UP001183390"/>
    </source>
</evidence>
<reference evidence="7" key="1">
    <citation type="submission" date="2023-07" db="EMBL/GenBank/DDBJ databases">
        <title>30 novel species of actinomycetes from the DSMZ collection.</title>
        <authorList>
            <person name="Nouioui I."/>
        </authorList>
    </citation>
    <scope>NUCLEOTIDE SEQUENCE [LARGE SCALE GENOMIC DNA]</scope>
    <source>
        <strain evidence="7">DSM 44743</strain>
    </source>
</reference>
<proteinExistence type="predicted"/>
<dbReference type="Pfam" id="PF12802">
    <property type="entry name" value="MarR_2"/>
    <property type="match status" value="1"/>
</dbReference>
<dbReference type="RefSeq" id="WP_311514159.1">
    <property type="nucleotide sequence ID" value="NZ_JAVREP010000026.1"/>
</dbReference>
<evidence type="ECO:0000256" key="4">
    <source>
        <dbReference type="SAM" id="MobiDB-lite"/>
    </source>
</evidence>
<keyword evidence="7" id="KW-1185">Reference proteome</keyword>
<organism evidence="6 7">
    <name type="scientific">Nocardiopsis lambiniae</name>
    <dbReference type="NCBI Taxonomy" id="3075539"/>
    <lineage>
        <taxon>Bacteria</taxon>
        <taxon>Bacillati</taxon>
        <taxon>Actinomycetota</taxon>
        <taxon>Actinomycetes</taxon>
        <taxon>Streptosporangiales</taxon>
        <taxon>Nocardiopsidaceae</taxon>
        <taxon>Nocardiopsis</taxon>
    </lineage>
</organism>
<name>A0ABU2MGK0_9ACTN</name>
<evidence type="ECO:0000313" key="6">
    <source>
        <dbReference type="EMBL" id="MDT0331689.1"/>
    </source>
</evidence>
<keyword evidence="3" id="KW-0804">Transcription</keyword>
<feature type="region of interest" description="Disordered" evidence="4">
    <location>
        <begin position="107"/>
        <end position="126"/>
    </location>
</feature>
<dbReference type="Proteomes" id="UP001183390">
    <property type="component" value="Unassembled WGS sequence"/>
</dbReference>
<dbReference type="InterPro" id="IPR036388">
    <property type="entry name" value="WH-like_DNA-bd_sf"/>
</dbReference>
<dbReference type="InterPro" id="IPR036390">
    <property type="entry name" value="WH_DNA-bd_sf"/>
</dbReference>
<comment type="caution">
    <text evidence="6">The sequence shown here is derived from an EMBL/GenBank/DDBJ whole genome shotgun (WGS) entry which is preliminary data.</text>
</comment>
<dbReference type="EMBL" id="JAVREP010000026">
    <property type="protein sequence ID" value="MDT0331689.1"/>
    <property type="molecule type" value="Genomic_DNA"/>
</dbReference>
<evidence type="ECO:0000256" key="2">
    <source>
        <dbReference type="ARBA" id="ARBA00023125"/>
    </source>
</evidence>
<dbReference type="Gene3D" id="1.10.10.10">
    <property type="entry name" value="Winged helix-like DNA-binding domain superfamily/Winged helix DNA-binding domain"/>
    <property type="match status" value="1"/>
</dbReference>
<feature type="domain" description="HTH marR-type" evidence="5">
    <location>
        <begin position="1"/>
        <end position="106"/>
    </location>
</feature>
<dbReference type="PANTHER" id="PTHR33164">
    <property type="entry name" value="TRANSCRIPTIONAL REGULATOR, MARR FAMILY"/>
    <property type="match status" value="1"/>
</dbReference>
<dbReference type="SUPFAM" id="SSF46785">
    <property type="entry name" value="Winged helix' DNA-binding domain"/>
    <property type="match status" value="1"/>
</dbReference>
<keyword evidence="1" id="KW-0805">Transcription regulation</keyword>
<evidence type="ECO:0000256" key="3">
    <source>
        <dbReference type="ARBA" id="ARBA00023163"/>
    </source>
</evidence>
<keyword evidence="2" id="KW-0238">DNA-binding</keyword>
<sequence>MSPSQLKVLFVLDEEDGVNLRTLTERLGSTPPSVSRLCDRLEAVGFVKRTASATSRRELRLWLSENGRSFLRDLRSRREAEFHDVIARMPPRKRAMLLEGLASFREAAHRSDRYSDDSERSDVRTA</sequence>
<evidence type="ECO:0000259" key="5">
    <source>
        <dbReference type="PROSITE" id="PS50995"/>
    </source>
</evidence>
<dbReference type="InterPro" id="IPR000835">
    <property type="entry name" value="HTH_MarR-typ"/>
</dbReference>
<protein>
    <submittedName>
        <fullName evidence="6">MarR family transcriptional regulator</fullName>
    </submittedName>
</protein>
<dbReference type="InterPro" id="IPR023187">
    <property type="entry name" value="Tscrpt_reg_MarR-type_CS"/>
</dbReference>
<accession>A0ABU2MGK0</accession>
<dbReference type="SMART" id="SM00347">
    <property type="entry name" value="HTH_MARR"/>
    <property type="match status" value="1"/>
</dbReference>